<dbReference type="Proteomes" id="UP000663829">
    <property type="component" value="Unassembled WGS sequence"/>
</dbReference>
<feature type="non-terminal residue" evidence="1">
    <location>
        <position position="1"/>
    </location>
</feature>
<name>A0A815Z249_9BILA</name>
<feature type="non-terminal residue" evidence="1">
    <location>
        <position position="83"/>
    </location>
</feature>
<dbReference type="AlphaFoldDB" id="A0A815Z249"/>
<sequence length="83" mass="9630">SKFLHSWFSVLLRKSRKQTLELNDLYDVLPELDSVPLTDKLESKWFEEIRKAKQENRNPSLVNATLKMIGIKPILVGLLLIPN</sequence>
<proteinExistence type="predicted"/>
<dbReference type="Proteomes" id="UP000681722">
    <property type="component" value="Unassembled WGS sequence"/>
</dbReference>
<comment type="caution">
    <text evidence="1">The sequence shown here is derived from an EMBL/GenBank/DDBJ whole genome shotgun (WGS) entry which is preliminary data.</text>
</comment>
<evidence type="ECO:0000313" key="1">
    <source>
        <dbReference type="EMBL" id="CAF1577819.1"/>
    </source>
</evidence>
<protein>
    <submittedName>
        <fullName evidence="1">Uncharacterized protein</fullName>
    </submittedName>
</protein>
<gene>
    <name evidence="1" type="ORF">GPM918_LOCUS40869</name>
    <name evidence="2" type="ORF">SRO942_LOCUS41857</name>
</gene>
<evidence type="ECO:0000313" key="3">
    <source>
        <dbReference type="Proteomes" id="UP000663829"/>
    </source>
</evidence>
<evidence type="ECO:0000313" key="2">
    <source>
        <dbReference type="EMBL" id="CAF4443975.1"/>
    </source>
</evidence>
<organism evidence="1 3">
    <name type="scientific">Didymodactylos carnosus</name>
    <dbReference type="NCBI Taxonomy" id="1234261"/>
    <lineage>
        <taxon>Eukaryota</taxon>
        <taxon>Metazoa</taxon>
        <taxon>Spiralia</taxon>
        <taxon>Gnathifera</taxon>
        <taxon>Rotifera</taxon>
        <taxon>Eurotatoria</taxon>
        <taxon>Bdelloidea</taxon>
        <taxon>Philodinida</taxon>
        <taxon>Philodinidae</taxon>
        <taxon>Didymodactylos</taxon>
    </lineage>
</organism>
<dbReference type="EMBL" id="CAJOBC010096962">
    <property type="protein sequence ID" value="CAF4443975.1"/>
    <property type="molecule type" value="Genomic_DNA"/>
</dbReference>
<dbReference type="OrthoDB" id="6500128at2759"/>
<dbReference type="EMBL" id="CAJNOQ010031045">
    <property type="protein sequence ID" value="CAF1577819.1"/>
    <property type="molecule type" value="Genomic_DNA"/>
</dbReference>
<accession>A0A815Z249</accession>
<keyword evidence="3" id="KW-1185">Reference proteome</keyword>
<reference evidence="1" key="1">
    <citation type="submission" date="2021-02" db="EMBL/GenBank/DDBJ databases">
        <authorList>
            <person name="Nowell W R."/>
        </authorList>
    </citation>
    <scope>NUCLEOTIDE SEQUENCE</scope>
</reference>